<protein>
    <submittedName>
        <fullName evidence="2">GNAT family N-acetyltransferase</fullName>
    </submittedName>
</protein>
<evidence type="ECO:0000259" key="1">
    <source>
        <dbReference type="Pfam" id="PF13480"/>
    </source>
</evidence>
<evidence type="ECO:0000313" key="3">
    <source>
        <dbReference type="Proteomes" id="UP001172645"/>
    </source>
</evidence>
<sequence>MQAQKVQTQKLDVAGMAVAAATHRDTASTASARSVAGAGIRVEIFDSMAPLEAEWRALEQDDLASLHQSYDWCTAWTETFRHPLAIVHGSFNGRTAFILPLEIIRTQGVRRAEFIGTRHSNINTGLFSAEYLETADNVLSASQQAEIAQALRGKADLMVLRNVPLDWRGRESPLASMPAVENQNHAFQLPFLGTFEATLKQVNAKRRRKKFKHQTRILNEKGGYEYVIAAPDQRDTLLDLFFRQKAVRFETAGLPDVFHDAPTQTALHRLLALRDDGQSYAALEMHALRLKGEHEGHIPAVAALSRKSDHVICQFASIDEALVPEASPGELLFWLMIERLHREGVALFDFGIGDQGYKRSWCPMETTQHDLILPISRIGHMAAFAQRGVTRAKTAIKANPRLYGFIQRLRARQGGSDASAEEAEKD</sequence>
<comment type="caution">
    <text evidence="2">The sequence shown here is derived from an EMBL/GenBank/DDBJ whole genome shotgun (WGS) entry which is preliminary data.</text>
</comment>
<feature type="domain" description="BioF2-like acetyltransferase" evidence="1">
    <location>
        <begin position="205"/>
        <end position="359"/>
    </location>
</feature>
<dbReference type="Proteomes" id="UP001172645">
    <property type="component" value="Unassembled WGS sequence"/>
</dbReference>
<dbReference type="Pfam" id="PF13480">
    <property type="entry name" value="Acetyltransf_6"/>
    <property type="match status" value="1"/>
</dbReference>
<dbReference type="EMBL" id="JARFYM010000009">
    <property type="protein sequence ID" value="MDL2399841.1"/>
    <property type="molecule type" value="Genomic_DNA"/>
</dbReference>
<gene>
    <name evidence="2" type="ORF">PY649_13115</name>
</gene>
<accession>A0ABT7JU18</accession>
<dbReference type="Gene3D" id="3.40.630.30">
    <property type="match status" value="1"/>
</dbReference>
<name>A0ABT7JU18_9HYPH</name>
<organism evidence="2 3">
    <name type="scientific">Rhizobium mayense</name>
    <dbReference type="NCBI Taxonomy" id="1312184"/>
    <lineage>
        <taxon>Bacteria</taxon>
        <taxon>Pseudomonadati</taxon>
        <taxon>Pseudomonadota</taxon>
        <taxon>Alphaproteobacteria</taxon>
        <taxon>Hyphomicrobiales</taxon>
        <taxon>Rhizobiaceae</taxon>
        <taxon>Rhizobium/Agrobacterium group</taxon>
        <taxon>Rhizobium</taxon>
    </lineage>
</organism>
<dbReference type="InterPro" id="IPR016181">
    <property type="entry name" value="Acyl_CoA_acyltransferase"/>
</dbReference>
<keyword evidence="3" id="KW-1185">Reference proteome</keyword>
<reference evidence="2" key="1">
    <citation type="submission" date="2023-06" db="EMBL/GenBank/DDBJ databases">
        <title>Phylogenetic Diversity of Rhizobium strains.</title>
        <authorList>
            <person name="Moura F.T."/>
            <person name="Helene L.C.F."/>
            <person name="Hungria M."/>
        </authorList>
    </citation>
    <scope>NUCLEOTIDE SEQUENCE</scope>
    <source>
        <strain evidence="2">CCGE526</strain>
    </source>
</reference>
<dbReference type="InterPro" id="IPR038740">
    <property type="entry name" value="BioF2-like_GNAT_dom"/>
</dbReference>
<evidence type="ECO:0000313" key="2">
    <source>
        <dbReference type="EMBL" id="MDL2399841.1"/>
    </source>
</evidence>
<dbReference type="SUPFAM" id="SSF55729">
    <property type="entry name" value="Acyl-CoA N-acyltransferases (Nat)"/>
    <property type="match status" value="1"/>
</dbReference>
<proteinExistence type="predicted"/>